<evidence type="ECO:0000256" key="1">
    <source>
        <dbReference type="SAM" id="MobiDB-lite"/>
    </source>
</evidence>
<proteinExistence type="predicted"/>
<gene>
    <name evidence="2" type="ORF">AB8Z38_15725</name>
</gene>
<dbReference type="RefSeq" id="WP_369725997.1">
    <property type="nucleotide sequence ID" value="NZ_CP165734.1"/>
</dbReference>
<organism evidence="2">
    <name type="scientific">Bradyrhizobium sp. LLZ17</name>
    <dbReference type="NCBI Taxonomy" id="3239388"/>
    <lineage>
        <taxon>Bacteria</taxon>
        <taxon>Pseudomonadati</taxon>
        <taxon>Pseudomonadota</taxon>
        <taxon>Alphaproteobacteria</taxon>
        <taxon>Hyphomicrobiales</taxon>
        <taxon>Nitrobacteraceae</taxon>
        <taxon>Bradyrhizobium</taxon>
    </lineage>
</organism>
<protein>
    <submittedName>
        <fullName evidence="2">Uncharacterized protein</fullName>
    </submittedName>
</protein>
<dbReference type="EMBL" id="CP165734">
    <property type="protein sequence ID" value="XDV60646.1"/>
    <property type="molecule type" value="Genomic_DNA"/>
</dbReference>
<feature type="region of interest" description="Disordered" evidence="1">
    <location>
        <begin position="170"/>
        <end position="190"/>
    </location>
</feature>
<dbReference type="AlphaFoldDB" id="A0AB39XT42"/>
<accession>A0AB39XT42</accession>
<name>A0AB39XT42_9BRAD</name>
<sequence length="370" mass="40770">MSSRDLSTTGEDETEPASAEVQFALVISRMLETVQNHPEHLRQVVYDLARYKLDEQFTRADAQDIGRSKRALESAIRAVEEFERQPVSILPPVTSKLPRASLPAASPIAVWELPEAAARASIESDRGTTKARHYPWSITRRTAALLLLGGVAAVAVQQRERLTSFAKHLPPEQRQAADSPRSAIAQPAAKAVQRPALRPTDYGVYAAVNDQSLAELIPLPGRPPDVRVAISAAFKAPDQAGLPNGHPKFIVFRRDSPNNALERAEVRVVAKIAREFSAEATGKKLGDGDDALVIRNFSYPFRVSPLSDSPEMYELHSEDPALELPSGRYALILRNQAYYFRVEGDIVDPRQCIERVVATNGTFYSACKKP</sequence>
<reference evidence="2" key="1">
    <citation type="submission" date="2024-08" db="EMBL/GenBank/DDBJ databases">
        <authorList>
            <person name="Chaddad Z."/>
            <person name="Lamrabet M."/>
            <person name="Bouhnik O."/>
            <person name="Alami S."/>
            <person name="Wipf D."/>
            <person name="Courty P.E."/>
            <person name="Missbah El Idrissi M."/>
        </authorList>
    </citation>
    <scope>NUCLEOTIDE SEQUENCE</scope>
    <source>
        <strain evidence="2">LLZ17</strain>
    </source>
</reference>
<evidence type="ECO:0000313" key="2">
    <source>
        <dbReference type="EMBL" id="XDV60646.1"/>
    </source>
</evidence>